<evidence type="ECO:0000313" key="1">
    <source>
        <dbReference type="EMBL" id="VVC87065.1"/>
    </source>
</evidence>
<dbReference type="AlphaFoldDB" id="A0A5E4PPR2"/>
<reference evidence="1 2" key="1">
    <citation type="submission" date="2017-07" db="EMBL/GenBank/DDBJ databases">
        <authorList>
            <person name="Talla V."/>
            <person name="Backstrom N."/>
        </authorList>
    </citation>
    <scope>NUCLEOTIDE SEQUENCE [LARGE SCALE GENOMIC DNA]</scope>
</reference>
<evidence type="ECO:0000313" key="2">
    <source>
        <dbReference type="Proteomes" id="UP000324832"/>
    </source>
</evidence>
<proteinExistence type="predicted"/>
<sequence length="69" mass="7840">MTSARALRTTTRPCYLPVSTTWCWNWLTRARTSRATKEACQFEHRDLHWGNVSPRSCSVVARTASARAA</sequence>
<name>A0A5E4PPR2_9NEOP</name>
<dbReference type="Proteomes" id="UP000324832">
    <property type="component" value="Unassembled WGS sequence"/>
</dbReference>
<organism evidence="1 2">
    <name type="scientific">Leptidea sinapis</name>
    <dbReference type="NCBI Taxonomy" id="189913"/>
    <lineage>
        <taxon>Eukaryota</taxon>
        <taxon>Metazoa</taxon>
        <taxon>Ecdysozoa</taxon>
        <taxon>Arthropoda</taxon>
        <taxon>Hexapoda</taxon>
        <taxon>Insecta</taxon>
        <taxon>Pterygota</taxon>
        <taxon>Neoptera</taxon>
        <taxon>Endopterygota</taxon>
        <taxon>Lepidoptera</taxon>
        <taxon>Glossata</taxon>
        <taxon>Ditrysia</taxon>
        <taxon>Papilionoidea</taxon>
        <taxon>Pieridae</taxon>
        <taxon>Dismorphiinae</taxon>
        <taxon>Leptidea</taxon>
    </lineage>
</organism>
<accession>A0A5E4PPR2</accession>
<keyword evidence="2" id="KW-1185">Reference proteome</keyword>
<gene>
    <name evidence="1" type="ORF">LSINAPIS_LOCUS767</name>
</gene>
<protein>
    <submittedName>
        <fullName evidence="1">Uncharacterized protein</fullName>
    </submittedName>
</protein>
<dbReference type="EMBL" id="FZQP02000071">
    <property type="protein sequence ID" value="VVC87065.1"/>
    <property type="molecule type" value="Genomic_DNA"/>
</dbReference>
<dbReference type="Gene3D" id="1.10.510.10">
    <property type="entry name" value="Transferase(Phosphotransferase) domain 1"/>
    <property type="match status" value="1"/>
</dbReference>